<dbReference type="GO" id="GO:0008820">
    <property type="term" value="F:cobinamide phosphate guanylyltransferase activity"/>
    <property type="evidence" value="ECO:0007669"/>
    <property type="project" value="UniProtKB-EC"/>
</dbReference>
<dbReference type="InterPro" id="IPR027417">
    <property type="entry name" value="P-loop_NTPase"/>
</dbReference>
<dbReference type="Gene3D" id="3.40.50.300">
    <property type="entry name" value="P-loop containing nucleotide triphosphate hydrolases"/>
    <property type="match status" value="1"/>
</dbReference>
<comment type="catalytic activity">
    <reaction evidence="2 14">
        <text>adenosylcob(III)inamide phosphate + GTP + H(+) = adenosylcob(III)inamide-GDP + diphosphate</text>
        <dbReference type="Rhea" id="RHEA:22712"/>
        <dbReference type="ChEBI" id="CHEBI:15378"/>
        <dbReference type="ChEBI" id="CHEBI:33019"/>
        <dbReference type="ChEBI" id="CHEBI:37565"/>
        <dbReference type="ChEBI" id="CHEBI:58502"/>
        <dbReference type="ChEBI" id="CHEBI:60487"/>
        <dbReference type="EC" id="2.7.7.62"/>
    </reaction>
</comment>
<evidence type="ECO:0000256" key="3">
    <source>
        <dbReference type="ARBA" id="ARBA00001522"/>
    </source>
</evidence>
<dbReference type="PANTHER" id="PTHR34848">
    <property type="match status" value="1"/>
</dbReference>
<dbReference type="PANTHER" id="PTHR34848:SF1">
    <property type="entry name" value="BIFUNCTIONAL ADENOSYLCOBALAMIN BIOSYNTHESIS PROTEIN COBU"/>
    <property type="match status" value="1"/>
</dbReference>
<evidence type="ECO:0000256" key="5">
    <source>
        <dbReference type="ARBA" id="ARBA00004692"/>
    </source>
</evidence>
<organism evidence="15 16">
    <name type="scientific">Shewanella schlegeliana</name>
    <dbReference type="NCBI Taxonomy" id="190308"/>
    <lineage>
        <taxon>Bacteria</taxon>
        <taxon>Pseudomonadati</taxon>
        <taxon>Pseudomonadota</taxon>
        <taxon>Gammaproteobacteria</taxon>
        <taxon>Alteromonadales</taxon>
        <taxon>Shewanellaceae</taxon>
        <taxon>Shewanella</taxon>
    </lineage>
</organism>
<keyword evidence="16" id="KW-1185">Reference proteome</keyword>
<keyword evidence="10 14" id="KW-0547">Nucleotide-binding</keyword>
<keyword evidence="11 14" id="KW-0418">Kinase</keyword>
<evidence type="ECO:0000256" key="8">
    <source>
        <dbReference type="ARBA" id="ARBA00022573"/>
    </source>
</evidence>
<dbReference type="EMBL" id="JAESVD010000006">
    <property type="protein sequence ID" value="MBL4914019.1"/>
    <property type="molecule type" value="Genomic_DNA"/>
</dbReference>
<dbReference type="CDD" id="cd00544">
    <property type="entry name" value="CobU"/>
    <property type="match status" value="1"/>
</dbReference>
<keyword evidence="12 14" id="KW-0067">ATP-binding</keyword>
<evidence type="ECO:0000256" key="4">
    <source>
        <dbReference type="ARBA" id="ARBA00003889"/>
    </source>
</evidence>
<comment type="pathway">
    <text evidence="5 14">Cofactor biosynthesis; adenosylcobalamin biosynthesis; adenosylcobalamin from cob(II)yrinate a,c-diamide: step 6/7.</text>
</comment>
<dbReference type="PIRSF" id="PIRSF006135">
    <property type="entry name" value="CobU"/>
    <property type="match status" value="1"/>
</dbReference>
<evidence type="ECO:0000256" key="9">
    <source>
        <dbReference type="ARBA" id="ARBA00022679"/>
    </source>
</evidence>
<keyword evidence="9 14" id="KW-0808">Transferase</keyword>
<evidence type="ECO:0000256" key="2">
    <source>
        <dbReference type="ARBA" id="ARBA00000711"/>
    </source>
</evidence>
<evidence type="ECO:0000256" key="7">
    <source>
        <dbReference type="ARBA" id="ARBA00007490"/>
    </source>
</evidence>
<keyword evidence="13 14" id="KW-0342">GTP-binding</keyword>
<keyword evidence="8 14" id="KW-0169">Cobalamin biosynthesis</keyword>
<evidence type="ECO:0000313" key="15">
    <source>
        <dbReference type="EMBL" id="MBL4914019.1"/>
    </source>
</evidence>
<comment type="pathway">
    <text evidence="6 14">Cofactor biosynthesis; adenosylcobalamin biosynthesis; adenosylcobalamin from cob(II)yrinate a,c-diamide: step 5/7.</text>
</comment>
<dbReference type="Proteomes" id="UP000604898">
    <property type="component" value="Unassembled WGS sequence"/>
</dbReference>
<keyword evidence="15" id="KW-0548">Nucleotidyltransferase</keyword>
<evidence type="ECO:0000256" key="11">
    <source>
        <dbReference type="ARBA" id="ARBA00022777"/>
    </source>
</evidence>
<evidence type="ECO:0000313" key="16">
    <source>
        <dbReference type="Proteomes" id="UP000604898"/>
    </source>
</evidence>
<gene>
    <name evidence="15" type="primary">cobU</name>
    <name evidence="15" type="ORF">JMA39_12920</name>
</gene>
<comment type="function">
    <text evidence="4 14">Catalyzes ATP-dependent phosphorylation of adenosylcobinamide and addition of GMP to adenosylcobinamide phosphate.</text>
</comment>
<comment type="caution">
    <text evidence="15">The sequence shown here is derived from an EMBL/GenBank/DDBJ whole genome shotgun (WGS) entry which is preliminary data.</text>
</comment>
<dbReference type="GO" id="GO:0043752">
    <property type="term" value="F:adenosylcobinamide kinase activity"/>
    <property type="evidence" value="ECO:0007669"/>
    <property type="project" value="UniProtKB-EC"/>
</dbReference>
<protein>
    <recommendedName>
        <fullName evidence="14">Bifunctional adenosylcobalamin biosynthesis protein</fullName>
        <ecNumber evidence="14">2.7.1.156</ecNumber>
        <ecNumber evidence="14">2.7.7.62</ecNumber>
    </recommendedName>
</protein>
<dbReference type="InterPro" id="IPR003203">
    <property type="entry name" value="CobU/CobP"/>
</dbReference>
<dbReference type="EC" id="2.7.1.156" evidence="14"/>
<dbReference type="Pfam" id="PF02283">
    <property type="entry name" value="CobU"/>
    <property type="match status" value="1"/>
</dbReference>
<name>A0ABS1T002_9GAMM</name>
<evidence type="ECO:0000256" key="10">
    <source>
        <dbReference type="ARBA" id="ARBA00022741"/>
    </source>
</evidence>
<comment type="similarity">
    <text evidence="7 14">Belongs to the CobU/CobP family.</text>
</comment>
<evidence type="ECO:0000256" key="14">
    <source>
        <dbReference type="PIRNR" id="PIRNR006135"/>
    </source>
</evidence>
<evidence type="ECO:0000256" key="6">
    <source>
        <dbReference type="ARBA" id="ARBA00005159"/>
    </source>
</evidence>
<dbReference type="SUPFAM" id="SSF52540">
    <property type="entry name" value="P-loop containing nucleoside triphosphate hydrolases"/>
    <property type="match status" value="1"/>
</dbReference>
<evidence type="ECO:0000256" key="12">
    <source>
        <dbReference type="ARBA" id="ARBA00022840"/>
    </source>
</evidence>
<comment type="catalytic activity">
    <reaction evidence="3">
        <text>adenosylcob(III)inamide + GTP = adenosylcob(III)inamide phosphate + GDP + H(+)</text>
        <dbReference type="Rhea" id="RHEA:15765"/>
        <dbReference type="ChEBI" id="CHEBI:2480"/>
        <dbReference type="ChEBI" id="CHEBI:15378"/>
        <dbReference type="ChEBI" id="CHEBI:37565"/>
        <dbReference type="ChEBI" id="CHEBI:58189"/>
        <dbReference type="ChEBI" id="CHEBI:58502"/>
        <dbReference type="EC" id="2.7.1.156"/>
    </reaction>
</comment>
<proteinExistence type="inferred from homology"/>
<dbReference type="NCBIfam" id="NF004469">
    <property type="entry name" value="PRK05800.1"/>
    <property type="match status" value="1"/>
</dbReference>
<reference evidence="15 16" key="1">
    <citation type="submission" date="2021-01" db="EMBL/GenBank/DDBJ databases">
        <title>Genome sequence of Shewanella schlegeliana JCM 11561.</title>
        <authorList>
            <person name="Zhang H."/>
            <person name="Li C."/>
        </authorList>
    </citation>
    <scope>NUCLEOTIDE SEQUENCE [LARGE SCALE GENOMIC DNA]</scope>
    <source>
        <strain evidence="15 16">JCM 11561</strain>
    </source>
</reference>
<dbReference type="EC" id="2.7.7.62" evidence="14"/>
<comment type="catalytic activity">
    <reaction evidence="1 14">
        <text>adenosylcob(III)inamide + ATP = adenosylcob(III)inamide phosphate + ADP + H(+)</text>
        <dbReference type="Rhea" id="RHEA:15769"/>
        <dbReference type="ChEBI" id="CHEBI:2480"/>
        <dbReference type="ChEBI" id="CHEBI:15378"/>
        <dbReference type="ChEBI" id="CHEBI:30616"/>
        <dbReference type="ChEBI" id="CHEBI:58502"/>
        <dbReference type="ChEBI" id="CHEBI:456216"/>
        <dbReference type="EC" id="2.7.1.156"/>
    </reaction>
</comment>
<sequence length="188" mass="20733">MISLYIGGARSGKSGLAEQEVINTALPTTYIATARASSSMATRIALHQQQRPHSWITAEVPLELTENLIKLDRKQSVIIVDCLTLWLTNQLMAQNDLAAQINLLCHTLAALECHIILVSTEVGQSQIPEDEMSQEFVNFNGLMHQQIAAIADWVCFCQAGMAIPLKTPTKRNLNLKRQMSDYAQTGVA</sequence>
<accession>A0ABS1T002</accession>
<dbReference type="RefSeq" id="WP_202722263.1">
    <property type="nucleotide sequence ID" value="NZ_BPEX01000027.1"/>
</dbReference>
<evidence type="ECO:0000256" key="1">
    <source>
        <dbReference type="ARBA" id="ARBA00000312"/>
    </source>
</evidence>
<evidence type="ECO:0000256" key="13">
    <source>
        <dbReference type="ARBA" id="ARBA00023134"/>
    </source>
</evidence>